<feature type="region of interest" description="Disordered" evidence="1">
    <location>
        <begin position="1"/>
        <end position="115"/>
    </location>
</feature>
<gene>
    <name evidence="2" type="ORF">Stube_44610</name>
</gene>
<sequence>MGLPKSPVRRSARRDSLPHTGARPTARATPTTRRILTLAPVILLRDPHPGELRQDPGPGEPMKIVGMTDQHRRTRRRPQHPGLRDPPPHQRIDQRGLARTGRSTDHREQRGLRRAQTGNHIVIELSEQLGPVTPGAGSAPEWQWKACGVDAVAQNGQCVDQPGSYVQGRHRCRMPNFDGFLKRITPCARRKNPHRTA</sequence>
<dbReference type="EMBL" id="BLIR01000001">
    <property type="protein sequence ID" value="GFE39788.1"/>
    <property type="molecule type" value="Genomic_DNA"/>
</dbReference>
<name>A0A640UUI8_9ACTN</name>
<reference evidence="2 3" key="1">
    <citation type="submission" date="2019-12" db="EMBL/GenBank/DDBJ databases">
        <title>Whole genome shotgun sequence of Streptomyces tubercidicus NBRC 13090.</title>
        <authorList>
            <person name="Ichikawa N."/>
            <person name="Kimura A."/>
            <person name="Kitahashi Y."/>
            <person name="Komaki H."/>
            <person name="Tamura T."/>
        </authorList>
    </citation>
    <scope>NUCLEOTIDE SEQUENCE [LARGE SCALE GENOMIC DNA]</scope>
    <source>
        <strain evidence="2 3">NBRC 13090</strain>
    </source>
</reference>
<feature type="compositionally biased region" description="Basic and acidic residues" evidence="1">
    <location>
        <begin position="45"/>
        <end position="54"/>
    </location>
</feature>
<dbReference type="Proteomes" id="UP000431826">
    <property type="component" value="Unassembled WGS sequence"/>
</dbReference>
<dbReference type="AlphaFoldDB" id="A0A640UUI8"/>
<evidence type="ECO:0000313" key="3">
    <source>
        <dbReference type="Proteomes" id="UP000431826"/>
    </source>
</evidence>
<feature type="compositionally biased region" description="Basic and acidic residues" evidence="1">
    <location>
        <begin position="82"/>
        <end position="111"/>
    </location>
</feature>
<organism evidence="2 3">
    <name type="scientific">Streptomyces tubercidicus</name>
    <dbReference type="NCBI Taxonomy" id="47759"/>
    <lineage>
        <taxon>Bacteria</taxon>
        <taxon>Bacillati</taxon>
        <taxon>Actinomycetota</taxon>
        <taxon>Actinomycetes</taxon>
        <taxon>Kitasatosporales</taxon>
        <taxon>Streptomycetaceae</taxon>
        <taxon>Streptomyces</taxon>
    </lineage>
</organism>
<comment type="caution">
    <text evidence="2">The sequence shown here is derived from an EMBL/GenBank/DDBJ whole genome shotgun (WGS) entry which is preliminary data.</text>
</comment>
<feature type="compositionally biased region" description="Low complexity" evidence="1">
    <location>
        <begin position="18"/>
        <end position="40"/>
    </location>
</feature>
<evidence type="ECO:0000313" key="2">
    <source>
        <dbReference type="EMBL" id="GFE39788.1"/>
    </source>
</evidence>
<keyword evidence="3" id="KW-1185">Reference proteome</keyword>
<proteinExistence type="predicted"/>
<protein>
    <submittedName>
        <fullName evidence="2">Uncharacterized protein</fullName>
    </submittedName>
</protein>
<evidence type="ECO:0000256" key="1">
    <source>
        <dbReference type="SAM" id="MobiDB-lite"/>
    </source>
</evidence>
<accession>A0A640UUI8</accession>